<dbReference type="EMBL" id="BMAO01011169">
    <property type="protein sequence ID" value="GFQ71714.1"/>
    <property type="molecule type" value="Genomic_DNA"/>
</dbReference>
<proteinExistence type="predicted"/>
<dbReference type="Proteomes" id="UP000887116">
    <property type="component" value="Unassembled WGS sequence"/>
</dbReference>
<gene>
    <name evidence="1" type="primary">AVEN_220647_1</name>
    <name evidence="1" type="ORF">TNCT_703431</name>
</gene>
<organism evidence="1 2">
    <name type="scientific">Trichonephila clavata</name>
    <name type="common">Joro spider</name>
    <name type="synonym">Nephila clavata</name>
    <dbReference type="NCBI Taxonomy" id="2740835"/>
    <lineage>
        <taxon>Eukaryota</taxon>
        <taxon>Metazoa</taxon>
        <taxon>Ecdysozoa</taxon>
        <taxon>Arthropoda</taxon>
        <taxon>Chelicerata</taxon>
        <taxon>Arachnida</taxon>
        <taxon>Araneae</taxon>
        <taxon>Araneomorphae</taxon>
        <taxon>Entelegynae</taxon>
        <taxon>Araneoidea</taxon>
        <taxon>Nephilidae</taxon>
        <taxon>Trichonephila</taxon>
    </lineage>
</organism>
<dbReference type="AlphaFoldDB" id="A0A8X6F7M4"/>
<evidence type="ECO:0000313" key="2">
    <source>
        <dbReference type="Proteomes" id="UP000887116"/>
    </source>
</evidence>
<comment type="caution">
    <text evidence="1">The sequence shown here is derived from an EMBL/GenBank/DDBJ whole genome shotgun (WGS) entry which is preliminary data.</text>
</comment>
<protein>
    <submittedName>
        <fullName evidence="1">Uncharacterized protein</fullName>
    </submittedName>
</protein>
<sequence length="508" mass="58633">MQDLELQRKRDFEFLRQYVWSVSLESGMYNKEEAGNHVINKDGLMEETVEYTIEEGGVPNAENAMEGVTNIGENVSMEGPKFIGTIEPPLLFQLHSSNEPFESPNAEVIQPLSNAEVIQSFPNHEPSTFLNSTEIHPANLNTSNEPVSVHYISSHETVSTIQTQSLSKYVIVTGNQHRNLFFLALRFKNPVIIQKHFGFSSCTLQMPKETCILVDVNCPTLKLKILEPTLLFTFQNRQGKNPTECELLQMLFPKNILLVTQCYFRTLFVVSRSNPFQSIWTRVRKNGAFQGLVKMYYSCIAKSYPFTKNVASTLRFFKRIQTMSIENFNTWYPLAQHMTTPYMHELFNHAPSIVFGRILFQILKRSSQHVLSPQHPPPEFYTCQTTLSDTDPVGIACRIVNSKVEYVSVMILSYTKEWFLDTNNMSCCFVPTNRNTLCKFWFPLLKDKATWENFGLGWYLSNLLLNSIHLISLIDYASVQSSEPYRYIRNDLIQIYYILRGEVKSRWS</sequence>
<name>A0A8X6F7M4_TRICU</name>
<accession>A0A8X6F7M4</accession>
<reference evidence="1" key="1">
    <citation type="submission" date="2020-07" db="EMBL/GenBank/DDBJ databases">
        <title>Multicomponent nature underlies the extraordinary mechanical properties of spider dragline silk.</title>
        <authorList>
            <person name="Kono N."/>
            <person name="Nakamura H."/>
            <person name="Mori M."/>
            <person name="Yoshida Y."/>
            <person name="Ohtoshi R."/>
            <person name="Malay A.D."/>
            <person name="Moran D.A.P."/>
            <person name="Tomita M."/>
            <person name="Numata K."/>
            <person name="Arakawa K."/>
        </authorList>
    </citation>
    <scope>NUCLEOTIDE SEQUENCE</scope>
</reference>
<keyword evidence="2" id="KW-1185">Reference proteome</keyword>
<evidence type="ECO:0000313" key="1">
    <source>
        <dbReference type="EMBL" id="GFQ71714.1"/>
    </source>
</evidence>